<gene>
    <name evidence="1" type="ORF">GCM10008119_32450</name>
</gene>
<organism evidence="1 2">
    <name type="scientific">Pedobacter mendelii</name>
    <dbReference type="NCBI Taxonomy" id="1908240"/>
    <lineage>
        <taxon>Bacteria</taxon>
        <taxon>Pseudomonadati</taxon>
        <taxon>Bacteroidota</taxon>
        <taxon>Sphingobacteriia</taxon>
        <taxon>Sphingobacteriales</taxon>
        <taxon>Sphingobacteriaceae</taxon>
        <taxon>Pedobacter</taxon>
    </lineage>
</organism>
<evidence type="ECO:0000313" key="1">
    <source>
        <dbReference type="EMBL" id="GGI28399.1"/>
    </source>
</evidence>
<reference evidence="2" key="1">
    <citation type="journal article" date="2019" name="Int. J. Syst. Evol. Microbiol.">
        <title>The Global Catalogue of Microorganisms (GCM) 10K type strain sequencing project: providing services to taxonomists for standard genome sequencing and annotation.</title>
        <authorList>
            <consortium name="The Broad Institute Genomics Platform"/>
            <consortium name="The Broad Institute Genome Sequencing Center for Infectious Disease"/>
            <person name="Wu L."/>
            <person name="Ma J."/>
        </authorList>
    </citation>
    <scope>NUCLEOTIDE SEQUENCE [LARGE SCALE GENOMIC DNA]</scope>
    <source>
        <strain evidence="2">CCM 8939</strain>
    </source>
</reference>
<dbReference type="Proteomes" id="UP000645390">
    <property type="component" value="Unassembled WGS sequence"/>
</dbReference>
<proteinExistence type="predicted"/>
<evidence type="ECO:0000313" key="2">
    <source>
        <dbReference type="Proteomes" id="UP000645390"/>
    </source>
</evidence>
<dbReference type="RefSeq" id="WP_188416450.1">
    <property type="nucleotide sequence ID" value="NZ_BMDJ01000011.1"/>
</dbReference>
<protein>
    <submittedName>
        <fullName evidence="1">Uncharacterized protein</fullName>
    </submittedName>
</protein>
<dbReference type="EMBL" id="BMDJ01000011">
    <property type="protein sequence ID" value="GGI28399.1"/>
    <property type="molecule type" value="Genomic_DNA"/>
</dbReference>
<name>A0ABQ2BM39_9SPHI</name>
<comment type="caution">
    <text evidence="1">The sequence shown here is derived from an EMBL/GenBank/DDBJ whole genome shotgun (WGS) entry which is preliminary data.</text>
</comment>
<keyword evidence="2" id="KW-1185">Reference proteome</keyword>
<accession>A0ABQ2BM39</accession>
<sequence length="69" mass="7468">MKTEKKAIQLKPDQNCWMPTIKKYLSVASSAAGIILAAPLKLPNKLLIVARYVALAAGIIKATDMKADE</sequence>